<reference evidence="4" key="1">
    <citation type="submission" date="2011-08" db="EMBL/GenBank/DDBJ databases">
        <authorList>
            <person name="Rombauts S."/>
        </authorList>
    </citation>
    <scope>NUCLEOTIDE SEQUENCE</scope>
    <source>
        <strain evidence="4">London</strain>
    </source>
</reference>
<organism evidence="3 4">
    <name type="scientific">Tetranychus urticae</name>
    <name type="common">Two-spotted spider mite</name>
    <dbReference type="NCBI Taxonomy" id="32264"/>
    <lineage>
        <taxon>Eukaryota</taxon>
        <taxon>Metazoa</taxon>
        <taxon>Ecdysozoa</taxon>
        <taxon>Arthropoda</taxon>
        <taxon>Chelicerata</taxon>
        <taxon>Arachnida</taxon>
        <taxon>Acari</taxon>
        <taxon>Acariformes</taxon>
        <taxon>Trombidiformes</taxon>
        <taxon>Prostigmata</taxon>
        <taxon>Eleutherengona</taxon>
        <taxon>Raphignathae</taxon>
        <taxon>Tetranychoidea</taxon>
        <taxon>Tetranychidae</taxon>
        <taxon>Tetranychus</taxon>
    </lineage>
</organism>
<evidence type="ECO:0000313" key="3">
    <source>
        <dbReference type="EnsemblMetazoa" id="tetur10g05770.1"/>
    </source>
</evidence>
<dbReference type="Proteomes" id="UP000015104">
    <property type="component" value="Unassembled WGS sequence"/>
</dbReference>
<dbReference type="EnsemblMetazoa" id="tetur10g05770.1">
    <property type="protein sequence ID" value="tetur10g05770.1"/>
    <property type="gene ID" value="tetur10g05770"/>
</dbReference>
<reference evidence="3" key="4">
    <citation type="submission" date="2015-06" db="UniProtKB">
        <authorList>
            <consortium name="EnsemblMetazoa"/>
        </authorList>
    </citation>
    <scope>IDENTIFICATION</scope>
</reference>
<dbReference type="PANTHER" id="PTHR48050:SF13">
    <property type="entry name" value="STEROL 3-BETA-GLUCOSYLTRANSFERASE UGT80A2"/>
    <property type="match status" value="1"/>
</dbReference>
<dbReference type="EMBL" id="KJ584771">
    <property type="protein sequence ID" value="AHX56898.1"/>
    <property type="molecule type" value="mRNA"/>
</dbReference>
<evidence type="ECO:0000313" key="4">
    <source>
        <dbReference type="Proteomes" id="UP000015104"/>
    </source>
</evidence>
<dbReference type="GO" id="GO:0008194">
    <property type="term" value="F:UDP-glycosyltransferase activity"/>
    <property type="evidence" value="ECO:0007669"/>
    <property type="project" value="InterPro"/>
</dbReference>
<dbReference type="HOGENOM" id="CLU_000537_0_0_1"/>
<dbReference type="InterPro" id="IPR002213">
    <property type="entry name" value="UDP_glucos_trans"/>
</dbReference>
<accession>T1KG72</accession>
<dbReference type="GeneID" id="107363479"/>
<reference evidence="2" key="2">
    <citation type="journal article" date="2014" name="Insect Biochem. Mol. Biol.">
        <title>Bacterial origin of a diverse family of UDP-glycosyltransferase genes in the Tetranychus urticae genome.</title>
        <authorList>
            <person name="Ahn S.J."/>
            <person name="Dermauw W."/>
            <person name="Wybouw N."/>
            <person name="Heckel D.G."/>
            <person name="Van Leeuwen T."/>
        </authorList>
    </citation>
    <scope>NUCLEOTIDE SEQUENCE</scope>
</reference>
<dbReference type="eggNOG" id="KOG1192">
    <property type="taxonomic scope" value="Eukaryota"/>
</dbReference>
<keyword evidence="1 2" id="KW-0808">Transferase</keyword>
<dbReference type="OMA" id="GHINACQ"/>
<dbReference type="AlphaFoldDB" id="T1KG72"/>
<dbReference type="SUPFAM" id="SSF53756">
    <property type="entry name" value="UDP-Glycosyltransferase/glycogen phosphorylase"/>
    <property type="match status" value="1"/>
</dbReference>
<keyword evidence="4" id="KW-1185">Reference proteome</keyword>
<dbReference type="Gene3D" id="3.40.50.2000">
    <property type="entry name" value="Glycogen Phosphorylase B"/>
    <property type="match status" value="2"/>
</dbReference>
<proteinExistence type="evidence at transcript level"/>
<evidence type="ECO:0000256" key="1">
    <source>
        <dbReference type="ARBA" id="ARBA00022679"/>
    </source>
</evidence>
<reference evidence="2" key="3">
    <citation type="submission" date="2014-03" db="EMBL/GenBank/DDBJ databases">
        <authorList>
            <person name="Ahn S.-J."/>
            <person name="Dermauw W."/>
            <person name="Wybouw N."/>
            <person name="Heckel D.G."/>
            <person name="Van Leeuwen T."/>
        </authorList>
    </citation>
    <scope>NUCLEOTIDE SEQUENCE</scope>
</reference>
<dbReference type="PANTHER" id="PTHR48050">
    <property type="entry name" value="STEROL 3-BETA-GLUCOSYLTRANSFERASE"/>
    <property type="match status" value="1"/>
</dbReference>
<dbReference type="RefSeq" id="NP_001310059.1">
    <property type="nucleotide sequence ID" value="NM_001323130.1"/>
</dbReference>
<dbReference type="KEGG" id="tut:107363479"/>
<dbReference type="CDD" id="cd03784">
    <property type="entry name" value="GT1_Gtf-like"/>
    <property type="match status" value="1"/>
</dbReference>
<dbReference type="EMBL" id="CAEY01000038">
    <property type="status" value="NOT_ANNOTATED_CDS"/>
    <property type="molecule type" value="Genomic_DNA"/>
</dbReference>
<dbReference type="OrthoDB" id="6504522at2759"/>
<protein>
    <submittedName>
        <fullName evidence="2">UDP-glycosyltransferase 203D1</fullName>
    </submittedName>
</protein>
<sequence length="428" mass="48917">MKIVFLPMDAYGHVNACIGLANMLRDFGHDCTFAVVKQWQKPVEEHQFKVEILNDPTIPEDQDMLYKWGKFMNDLAHTFSAPLKDQQIELMVPSFRAFINFVKLIDPQLPEIFEKTQPDLIIMDFYVTIPSVIKSGRPWARLYSCNPLGIYEGDNVPPSGFGLALNTDISIFKELKVFMTEIMKDLKSEFDEWLLSKNIEPDPYDFISSSAYLNVYVYPSDLDYSELGSPPEKWFRLDHLVRKVKQESFGFDESFFDKPGKKVFFTLGSMGSSDIELMKRLISIMGQSEHQFIISKGPFHDKFQLAGNMVGNKYVNQMAILPKVDLVIHHGGNNTFIETLYFGKPCIVLPLSGDQHDNGRRVEDTGIGRCLNPYQINQDQFLSTIDQLLNDEQITKKVNETGEKIRNSSSIEGLNTKINQLISTHVKV</sequence>
<name>T1KG72_TETUR</name>
<gene>
    <name evidence="3" type="primary">107363479</name>
    <name evidence="2" type="synonym">UGT203D1</name>
</gene>
<dbReference type="Pfam" id="PF00201">
    <property type="entry name" value="UDPGT"/>
    <property type="match status" value="1"/>
</dbReference>
<evidence type="ECO:0000313" key="2">
    <source>
        <dbReference type="EMBL" id="AHX56898.1"/>
    </source>
</evidence>
<dbReference type="InterPro" id="IPR050426">
    <property type="entry name" value="Glycosyltransferase_28"/>
</dbReference>